<dbReference type="InterPro" id="IPR036322">
    <property type="entry name" value="WD40_repeat_dom_sf"/>
</dbReference>
<evidence type="ECO:0000256" key="4">
    <source>
        <dbReference type="ARBA" id="ARBA00022723"/>
    </source>
</evidence>
<dbReference type="InterPro" id="IPR001680">
    <property type="entry name" value="WD40_rpt"/>
</dbReference>
<proteinExistence type="inferred from homology"/>
<dbReference type="Gene3D" id="3.30.70.360">
    <property type="match status" value="1"/>
</dbReference>
<dbReference type="Gene3D" id="3.40.630.10">
    <property type="entry name" value="Zn peptidases"/>
    <property type="match status" value="2"/>
</dbReference>
<dbReference type="InterPro" id="IPR020472">
    <property type="entry name" value="WD40_PAC1"/>
</dbReference>
<dbReference type="AlphaFoldDB" id="A0AAN6GI48"/>
<dbReference type="Proteomes" id="UP001176521">
    <property type="component" value="Unassembled WGS sequence"/>
</dbReference>
<dbReference type="PRINTS" id="PR00320">
    <property type="entry name" value="GPROTEINBRPT"/>
</dbReference>
<evidence type="ECO:0000256" key="5">
    <source>
        <dbReference type="ARBA" id="ARBA00022737"/>
    </source>
</evidence>
<organism evidence="10 11">
    <name type="scientific">Tilletia horrida</name>
    <dbReference type="NCBI Taxonomy" id="155126"/>
    <lineage>
        <taxon>Eukaryota</taxon>
        <taxon>Fungi</taxon>
        <taxon>Dikarya</taxon>
        <taxon>Basidiomycota</taxon>
        <taxon>Ustilaginomycotina</taxon>
        <taxon>Exobasidiomycetes</taxon>
        <taxon>Tilletiales</taxon>
        <taxon>Tilletiaceae</taxon>
        <taxon>Tilletia</taxon>
    </lineage>
</organism>
<dbReference type="InterPro" id="IPR019775">
    <property type="entry name" value="WD40_repeat_CS"/>
</dbReference>
<evidence type="ECO:0000256" key="6">
    <source>
        <dbReference type="ARBA" id="ARBA00022801"/>
    </source>
</evidence>
<dbReference type="Pfam" id="PF01546">
    <property type="entry name" value="Peptidase_M20"/>
    <property type="match status" value="1"/>
</dbReference>
<dbReference type="GO" id="GO:0046872">
    <property type="term" value="F:metal ion binding"/>
    <property type="evidence" value="ECO:0007669"/>
    <property type="project" value="UniProtKB-KW"/>
</dbReference>
<evidence type="ECO:0000256" key="3">
    <source>
        <dbReference type="ARBA" id="ARBA00022670"/>
    </source>
</evidence>
<feature type="region of interest" description="Disordered" evidence="8">
    <location>
        <begin position="1007"/>
        <end position="1036"/>
    </location>
</feature>
<comment type="caution">
    <text evidence="10">The sequence shown here is derived from an EMBL/GenBank/DDBJ whole genome shotgun (WGS) entry which is preliminary data.</text>
</comment>
<dbReference type="PANTHER" id="PTHR43270:SF8">
    <property type="entry name" value="DI- AND TRIPEPTIDASE DUG2-RELATED"/>
    <property type="match status" value="1"/>
</dbReference>
<evidence type="ECO:0000313" key="11">
    <source>
        <dbReference type="Proteomes" id="UP001176521"/>
    </source>
</evidence>
<feature type="region of interest" description="Disordered" evidence="8">
    <location>
        <begin position="290"/>
        <end position="322"/>
    </location>
</feature>
<dbReference type="GO" id="GO:0006508">
    <property type="term" value="P:proteolysis"/>
    <property type="evidence" value="ECO:0007669"/>
    <property type="project" value="UniProtKB-KW"/>
</dbReference>
<dbReference type="GO" id="GO:0008233">
    <property type="term" value="F:peptidase activity"/>
    <property type="evidence" value="ECO:0007669"/>
    <property type="project" value="UniProtKB-KW"/>
</dbReference>
<protein>
    <recommendedName>
        <fullName evidence="9">Peptidase M20 dimerisation domain-containing protein</fullName>
    </recommendedName>
</protein>
<dbReference type="PIRSF" id="PIRSF037237">
    <property type="entry name" value="Peptidase_WD_repeats_DUG2"/>
    <property type="match status" value="1"/>
</dbReference>
<sequence length="1206" mass="128394">MCDSGARHARFASGEELPLPLLPPQACSSSAAAAVGANAVGAAAVVGAGASGAHFLQQASSTPPSLPPAATGAAPPGSHTGSLMDDHLHHLHHHPTLFHSLSHHGSSVLAIAVDESAHIAYSASQSECIVVWDLLTLQERTRLKGHSASVLALELALDKGWLFSSSGDNTVRIWDIHSHQPVAVLYPAEDNVGDIFSLQWSQQLQTLYVGCQNTSIQWISLESVPASTAMRVPAKPHKFFDSVPVALRRRRQREEAHSMYAASSNMGSPSSQQDATTTLTSLPGAQNLAISRSQDSHRSATGASYSPDTGLSGQQDDSEFLEEEENVVHLQFSSNCIVPFAHFGYVYSLLLFYPDHPDAGAWPRHPYNASEEDEEQEELARDEADTKVLPILVSASGDEHIKLWNCQPDGSLQLRATLHNPDSDAGGVLTLAHRPNTLLAGTQGGTIDVWDLETLTNVRTLSAHADDVLSLSSIQVGDEHFCFSSGADGEVRRWDGQFWCTAAWRAHEGLALACVPLRLGSGSTRVITGGSDDLVKLWDFPLFGSPTGSSYGGQGSSPAFQSLHSSSNLGLLGGGGSGAGGGPWPLTSSSSNPYLRRTGSSASMSGLSNAFSFANMRASLLSTSTSSLRTHTQQQLQQQPQESDVLLSTLARFVAFRSVSSDETYREECRQCAHWLKSCLTQLGAETMLLPVASRRNPLVLATFRGKARDDRAAGEAASATTAEQRKKRCLFYGHYDVVDDESGAVGRGEGHHHHHHHHHHHFQQHRPLLSGPGSLPRSHSATSTAGISSSLGGSPANRPRGGSGSFAPGGGAGGSGSGSLQPPFNSGSPGTAPAPAPSDPWNLTGRDGYLYGRGASDNKGPILAVACAAAELLARRELEMDVVMLIEGEEEVGSGGLAEAVRKASAQIGPIDVILLSNSYWLGEDTPCITMGLRGVIHATIEMHGPDKDVHSGVEGGALREPMIDMVRLLSTLSDGDEVLIPNFYDAVRPVSEEDRSKFAAIAKMERRGQRRVQPSPSPAPTQSARLPSPSQTSTESLIARWCRPSLSVHRVGVSGSGNATVIPSKVEAAVSLRIVPDMDAERVGRAFEAHVQAQFGRLRSSNRASVRIDHRADWWLGSETSAYSQALADAIEAEWGEAPVSIREGGSIPAMALLEKELDAPAVHLPMGQSSDNAHLPGERIRLMNLQRGRAVVRRFLEALPGIA</sequence>
<feature type="repeat" description="WD" evidence="7">
    <location>
        <begin position="143"/>
        <end position="184"/>
    </location>
</feature>
<dbReference type="InterPro" id="IPR051458">
    <property type="entry name" value="Cyt/Met_Dipeptidase"/>
</dbReference>
<keyword evidence="5" id="KW-0677">Repeat</keyword>
<dbReference type="PANTHER" id="PTHR43270">
    <property type="entry name" value="BETA-ALA-HIS DIPEPTIDASE"/>
    <property type="match status" value="1"/>
</dbReference>
<feature type="repeat" description="WD" evidence="7">
    <location>
        <begin position="101"/>
        <end position="142"/>
    </location>
</feature>
<keyword evidence="6" id="KW-0378">Hydrolase</keyword>
<keyword evidence="3" id="KW-0645">Protease</keyword>
<dbReference type="SMART" id="SM00320">
    <property type="entry name" value="WD40"/>
    <property type="match status" value="7"/>
</dbReference>
<dbReference type="SUPFAM" id="SSF53187">
    <property type="entry name" value="Zn-dependent exopeptidases"/>
    <property type="match status" value="1"/>
</dbReference>
<evidence type="ECO:0000256" key="1">
    <source>
        <dbReference type="ARBA" id="ARBA00006247"/>
    </source>
</evidence>
<feature type="region of interest" description="Disordered" evidence="8">
    <location>
        <begin position="743"/>
        <end position="842"/>
    </location>
</feature>
<keyword evidence="11" id="KW-1185">Reference proteome</keyword>
<dbReference type="InterPro" id="IPR017149">
    <property type="entry name" value="GSH_degradosome_Dug2"/>
</dbReference>
<gene>
    <name evidence="10" type="ORF">OC842_000480</name>
</gene>
<dbReference type="EMBL" id="JAPDMQ010000013">
    <property type="protein sequence ID" value="KAK0540451.1"/>
    <property type="molecule type" value="Genomic_DNA"/>
</dbReference>
<feature type="compositionally biased region" description="Polar residues" evidence="8">
    <location>
        <begin position="290"/>
        <end position="315"/>
    </location>
</feature>
<feature type="region of interest" description="Disordered" evidence="8">
    <location>
        <begin position="57"/>
        <end position="86"/>
    </location>
</feature>
<keyword evidence="4" id="KW-0479">Metal-binding</keyword>
<accession>A0AAN6GI48</accession>
<dbReference type="PROSITE" id="PS50082">
    <property type="entry name" value="WD_REPEATS_2"/>
    <property type="match status" value="2"/>
</dbReference>
<dbReference type="InterPro" id="IPR002933">
    <property type="entry name" value="Peptidase_M20"/>
</dbReference>
<feature type="compositionally biased region" description="Gly residues" evidence="8">
    <location>
        <begin position="802"/>
        <end position="818"/>
    </location>
</feature>
<evidence type="ECO:0000256" key="7">
    <source>
        <dbReference type="PROSITE-ProRule" id="PRU00221"/>
    </source>
</evidence>
<name>A0AAN6GI48_9BASI</name>
<dbReference type="SUPFAM" id="SSF50978">
    <property type="entry name" value="WD40 repeat-like"/>
    <property type="match status" value="1"/>
</dbReference>
<dbReference type="PROSITE" id="PS50294">
    <property type="entry name" value="WD_REPEATS_REGION"/>
    <property type="match status" value="1"/>
</dbReference>
<feature type="compositionally biased region" description="Polar residues" evidence="8">
    <location>
        <begin position="778"/>
        <end position="793"/>
    </location>
</feature>
<dbReference type="InterPro" id="IPR011650">
    <property type="entry name" value="Peptidase_M20_dimer"/>
</dbReference>
<dbReference type="PROSITE" id="PS00678">
    <property type="entry name" value="WD_REPEATS_1"/>
    <property type="match status" value="1"/>
</dbReference>
<evidence type="ECO:0000259" key="9">
    <source>
        <dbReference type="Pfam" id="PF07687"/>
    </source>
</evidence>
<dbReference type="Pfam" id="PF07687">
    <property type="entry name" value="M20_dimer"/>
    <property type="match status" value="1"/>
</dbReference>
<evidence type="ECO:0000256" key="2">
    <source>
        <dbReference type="ARBA" id="ARBA00022574"/>
    </source>
</evidence>
<feature type="compositionally biased region" description="Basic residues" evidence="8">
    <location>
        <begin position="751"/>
        <end position="765"/>
    </location>
</feature>
<feature type="compositionally biased region" description="Low complexity" evidence="8">
    <location>
        <begin position="57"/>
        <end position="78"/>
    </location>
</feature>
<dbReference type="Gene3D" id="2.130.10.10">
    <property type="entry name" value="YVTN repeat-like/Quinoprotein amine dehydrogenase"/>
    <property type="match status" value="2"/>
</dbReference>
<keyword evidence="2 7" id="KW-0853">WD repeat</keyword>
<reference evidence="10" key="1">
    <citation type="journal article" date="2023" name="PhytoFront">
        <title>Draft Genome Resources of Seven Strains of Tilletia horrida, Causal Agent of Kernel Smut of Rice.</title>
        <authorList>
            <person name="Khanal S."/>
            <person name="Antony Babu S."/>
            <person name="Zhou X.G."/>
        </authorList>
    </citation>
    <scope>NUCLEOTIDE SEQUENCE</scope>
    <source>
        <strain evidence="10">TX3</strain>
    </source>
</reference>
<evidence type="ECO:0000313" key="10">
    <source>
        <dbReference type="EMBL" id="KAK0540451.1"/>
    </source>
</evidence>
<dbReference type="InterPro" id="IPR015943">
    <property type="entry name" value="WD40/YVTN_repeat-like_dom_sf"/>
</dbReference>
<dbReference type="GO" id="GO:0006751">
    <property type="term" value="P:glutathione catabolic process"/>
    <property type="evidence" value="ECO:0007669"/>
    <property type="project" value="InterPro"/>
</dbReference>
<dbReference type="Pfam" id="PF00400">
    <property type="entry name" value="WD40"/>
    <property type="match status" value="2"/>
</dbReference>
<feature type="region of interest" description="Disordered" evidence="8">
    <location>
        <begin position="254"/>
        <end position="277"/>
    </location>
</feature>
<feature type="domain" description="Peptidase M20 dimerisation" evidence="9">
    <location>
        <begin position="933"/>
        <end position="1096"/>
    </location>
</feature>
<comment type="similarity">
    <text evidence="1">Belongs to the peptidase M20A family.</text>
</comment>
<evidence type="ECO:0000256" key="8">
    <source>
        <dbReference type="SAM" id="MobiDB-lite"/>
    </source>
</evidence>
<feature type="compositionally biased region" description="Polar residues" evidence="8">
    <location>
        <begin position="261"/>
        <end position="277"/>
    </location>
</feature>